<evidence type="ECO:0000259" key="3">
    <source>
        <dbReference type="Pfam" id="PF13505"/>
    </source>
</evidence>
<dbReference type="InterPro" id="IPR011250">
    <property type="entry name" value="OMP/PagP_B-barrel"/>
</dbReference>
<evidence type="ECO:0000256" key="1">
    <source>
        <dbReference type="ARBA" id="ARBA00022729"/>
    </source>
</evidence>
<dbReference type="Gene3D" id="2.40.160.20">
    <property type="match status" value="1"/>
</dbReference>
<dbReference type="Proteomes" id="UP000093523">
    <property type="component" value="Unassembled WGS sequence"/>
</dbReference>
<name>A0A1B9P427_ALILO</name>
<feature type="chain" id="PRO_5008632528" description="Outer membrane protein beta-barrel domain-containing protein" evidence="2">
    <location>
        <begin position="19"/>
        <end position="174"/>
    </location>
</feature>
<feature type="signal peptide" evidence="2">
    <location>
        <begin position="1"/>
        <end position="18"/>
    </location>
</feature>
<dbReference type="SUPFAM" id="SSF56925">
    <property type="entry name" value="OMPA-like"/>
    <property type="match status" value="1"/>
</dbReference>
<dbReference type="AlphaFoldDB" id="A0A1B9P427"/>
<evidence type="ECO:0000313" key="5">
    <source>
        <dbReference type="Proteomes" id="UP000093523"/>
    </source>
</evidence>
<reference evidence="4 5" key="1">
    <citation type="submission" date="2016-06" db="EMBL/GenBank/DDBJ databases">
        <authorList>
            <person name="Kjaerup R.B."/>
            <person name="Dalgaard T.S."/>
            <person name="Juul-Madsen H.R."/>
        </authorList>
    </citation>
    <scope>NUCLEOTIDE SEQUENCE [LARGE SCALE GENOMIC DNA]</scope>
    <source>
        <strain evidence="4 5">1S159</strain>
    </source>
</reference>
<dbReference type="InterPro" id="IPR027385">
    <property type="entry name" value="Beta-barrel_OMP"/>
</dbReference>
<organism evidence="4 5">
    <name type="scientific">Aliivibrio logei</name>
    <name type="common">Vibrio logei</name>
    <dbReference type="NCBI Taxonomy" id="688"/>
    <lineage>
        <taxon>Bacteria</taxon>
        <taxon>Pseudomonadati</taxon>
        <taxon>Pseudomonadota</taxon>
        <taxon>Gammaproteobacteria</taxon>
        <taxon>Vibrionales</taxon>
        <taxon>Vibrionaceae</taxon>
        <taxon>Aliivibrio</taxon>
    </lineage>
</organism>
<dbReference type="EMBL" id="MAJU01000004">
    <property type="protein sequence ID" value="OCH23218.1"/>
    <property type="molecule type" value="Genomic_DNA"/>
</dbReference>
<protein>
    <recommendedName>
        <fullName evidence="3">Outer membrane protein beta-barrel domain-containing protein</fullName>
    </recommendedName>
</protein>
<gene>
    <name evidence="4" type="ORF">A6E04_04760</name>
</gene>
<dbReference type="RefSeq" id="WP_017021681.1">
    <property type="nucleotide sequence ID" value="NZ_CAWMPN010000004.1"/>
</dbReference>
<feature type="domain" description="Outer membrane protein beta-barrel" evidence="3">
    <location>
        <begin position="7"/>
        <end position="174"/>
    </location>
</feature>
<dbReference type="OrthoDB" id="5917375at2"/>
<evidence type="ECO:0000256" key="2">
    <source>
        <dbReference type="SAM" id="SignalP"/>
    </source>
</evidence>
<keyword evidence="1 2" id="KW-0732">Signal</keyword>
<sequence>MKRFIPLLLLGATTSAQATDTLHQIYIQPSLANLKIDGSHVDGLMTQVGYNYHFAPMVALDLSYYMTESMDNVTSNNDSAAVDGASIAAKMYFPMSYYGSFYGKMGLNRTNVEYKNTVGNQTMKQDSTTTKPYVAVGGVMKLYPSVTFNVEYQYIDLASGDYLSVIGAGVNFMF</sequence>
<accession>A0A1B9P427</accession>
<proteinExistence type="predicted"/>
<comment type="caution">
    <text evidence="4">The sequence shown here is derived from an EMBL/GenBank/DDBJ whole genome shotgun (WGS) entry which is preliminary data.</text>
</comment>
<dbReference type="Pfam" id="PF13505">
    <property type="entry name" value="OMP_b-brl"/>
    <property type="match status" value="1"/>
</dbReference>
<evidence type="ECO:0000313" key="4">
    <source>
        <dbReference type="EMBL" id="OCH23218.1"/>
    </source>
</evidence>